<feature type="domain" description="SET" evidence="7">
    <location>
        <begin position="425"/>
        <end position="561"/>
    </location>
</feature>
<dbReference type="InterPro" id="IPR043017">
    <property type="entry name" value="WIYLD_dom_sf"/>
</dbReference>
<evidence type="ECO:0008006" key="13">
    <source>
        <dbReference type="Google" id="ProtNLM"/>
    </source>
</evidence>
<keyword evidence="12" id="KW-1185">Reference proteome</keyword>
<evidence type="ECO:0000256" key="5">
    <source>
        <dbReference type="ARBA" id="ARBA00022691"/>
    </source>
</evidence>
<dbReference type="Proteomes" id="UP000006727">
    <property type="component" value="Chromosome 3"/>
</dbReference>
<dbReference type="Gramene" id="Pp3c3_17380V3.1">
    <property type="protein sequence ID" value="Pp3c3_17380V3.1"/>
    <property type="gene ID" value="Pp3c3_17380"/>
</dbReference>
<evidence type="ECO:0000256" key="3">
    <source>
        <dbReference type="ARBA" id="ARBA00022603"/>
    </source>
</evidence>
<feature type="compositionally biased region" description="Basic and acidic residues" evidence="6">
    <location>
        <begin position="133"/>
        <end position="148"/>
    </location>
</feature>
<feature type="region of interest" description="Disordered" evidence="6">
    <location>
        <begin position="76"/>
        <end position="115"/>
    </location>
</feature>
<dbReference type="PANTHER" id="PTHR46450:SF24">
    <property type="entry name" value="HISTONE-LYSINE N-METHYLTRANSFERASE SUVR4"/>
    <property type="match status" value="1"/>
</dbReference>
<comment type="subcellular location">
    <subcellularLocation>
        <location evidence="1">Chromosome</location>
    </subcellularLocation>
</comment>
<dbReference type="InterPro" id="IPR007728">
    <property type="entry name" value="Pre-SET_dom"/>
</dbReference>
<dbReference type="PANTHER" id="PTHR46450">
    <property type="entry name" value="INACTIVE HISTONE-LYSINE N-METHYLTRANSFERASE SUVR1-RELATED"/>
    <property type="match status" value="1"/>
</dbReference>
<dbReference type="SUPFAM" id="SSF82199">
    <property type="entry name" value="SET domain"/>
    <property type="match status" value="1"/>
</dbReference>
<keyword evidence="5" id="KW-0949">S-adenosyl-L-methionine</keyword>
<dbReference type="OrthoDB" id="308383at2759"/>
<name>A0A2K1KUY2_PHYPA</name>
<feature type="domain" description="Post-SET" evidence="9">
    <location>
        <begin position="572"/>
        <end position="588"/>
    </location>
</feature>
<dbReference type="RefSeq" id="XP_024371520.1">
    <property type="nucleotide sequence ID" value="XM_024515752.2"/>
</dbReference>
<dbReference type="PROSITE" id="PS50867">
    <property type="entry name" value="PRE_SET"/>
    <property type="match status" value="1"/>
</dbReference>
<dbReference type="Gramene" id="Pp3c3_17380V3.2">
    <property type="protein sequence ID" value="Pp3c3_17380V3.2"/>
    <property type="gene ID" value="Pp3c3_17380"/>
</dbReference>
<dbReference type="STRING" id="3218.A0A2K1KUY2"/>
<dbReference type="GO" id="GO:0008270">
    <property type="term" value="F:zinc ion binding"/>
    <property type="evidence" value="ECO:0007669"/>
    <property type="project" value="InterPro"/>
</dbReference>
<dbReference type="EnsemblPlants" id="Pp3c3_17380V3.2">
    <property type="protein sequence ID" value="Pp3c3_17380V3.2"/>
    <property type="gene ID" value="Pp3c3_17380"/>
</dbReference>
<dbReference type="SMART" id="SM00468">
    <property type="entry name" value="PreSET"/>
    <property type="match status" value="1"/>
</dbReference>
<dbReference type="InterPro" id="IPR003616">
    <property type="entry name" value="Post-SET_dom"/>
</dbReference>
<accession>A0A2K1KUY2</accession>
<dbReference type="KEGG" id="ppp:112280353"/>
<evidence type="ECO:0000256" key="6">
    <source>
        <dbReference type="SAM" id="MobiDB-lite"/>
    </source>
</evidence>
<dbReference type="GO" id="GO:0005634">
    <property type="term" value="C:nucleus"/>
    <property type="evidence" value="ECO:0007669"/>
    <property type="project" value="InterPro"/>
</dbReference>
<feature type="domain" description="Pre-SET" evidence="8">
    <location>
        <begin position="320"/>
        <end position="422"/>
    </location>
</feature>
<dbReference type="InterPro" id="IPR001214">
    <property type="entry name" value="SET_dom"/>
</dbReference>
<evidence type="ECO:0000313" key="11">
    <source>
        <dbReference type="EnsemblPlants" id="Pp3c3_17380V3.1"/>
    </source>
</evidence>
<dbReference type="EnsemblPlants" id="Pp3c3_17380V3.1">
    <property type="protein sequence ID" value="Pp3c3_17380V3.1"/>
    <property type="gene ID" value="Pp3c3_17380"/>
</dbReference>
<gene>
    <name evidence="11" type="primary">LOC112280353</name>
    <name evidence="10" type="ORF">PHYPA_004565</name>
</gene>
<dbReference type="Pfam" id="PF05033">
    <property type="entry name" value="Pre-SET"/>
    <property type="match status" value="1"/>
</dbReference>
<keyword evidence="3" id="KW-0489">Methyltransferase</keyword>
<reference evidence="10 12" key="2">
    <citation type="journal article" date="2018" name="Plant J.">
        <title>The Physcomitrella patens chromosome-scale assembly reveals moss genome structure and evolution.</title>
        <authorList>
            <person name="Lang D."/>
            <person name="Ullrich K.K."/>
            <person name="Murat F."/>
            <person name="Fuchs J."/>
            <person name="Jenkins J."/>
            <person name="Haas F.B."/>
            <person name="Piednoel M."/>
            <person name="Gundlach H."/>
            <person name="Van Bel M."/>
            <person name="Meyberg R."/>
            <person name="Vives C."/>
            <person name="Morata J."/>
            <person name="Symeonidi A."/>
            <person name="Hiss M."/>
            <person name="Muchero W."/>
            <person name="Kamisugi Y."/>
            <person name="Saleh O."/>
            <person name="Blanc G."/>
            <person name="Decker E.L."/>
            <person name="van Gessel N."/>
            <person name="Grimwood J."/>
            <person name="Hayes R.D."/>
            <person name="Graham S.W."/>
            <person name="Gunter L.E."/>
            <person name="McDaniel S.F."/>
            <person name="Hoernstein S.N.W."/>
            <person name="Larsson A."/>
            <person name="Li F.W."/>
            <person name="Perroud P.F."/>
            <person name="Phillips J."/>
            <person name="Ranjan P."/>
            <person name="Rokshar D.S."/>
            <person name="Rothfels C.J."/>
            <person name="Schneider L."/>
            <person name="Shu S."/>
            <person name="Stevenson D.W."/>
            <person name="Thummler F."/>
            <person name="Tillich M."/>
            <person name="Villarreal Aguilar J.C."/>
            <person name="Widiez T."/>
            <person name="Wong G.K."/>
            <person name="Wymore A."/>
            <person name="Zhang Y."/>
            <person name="Zimmer A.D."/>
            <person name="Quatrano R.S."/>
            <person name="Mayer K.F.X."/>
            <person name="Goodstein D."/>
            <person name="Casacuberta J.M."/>
            <person name="Vandepoele K."/>
            <person name="Reski R."/>
            <person name="Cuming A.C."/>
            <person name="Tuskan G.A."/>
            <person name="Maumus F."/>
            <person name="Salse J."/>
            <person name="Schmutz J."/>
            <person name="Rensing S.A."/>
        </authorList>
    </citation>
    <scope>NUCLEOTIDE SEQUENCE [LARGE SCALE GENOMIC DNA]</scope>
    <source>
        <strain evidence="11 12">cv. Gransden 2004</strain>
    </source>
</reference>
<evidence type="ECO:0000256" key="2">
    <source>
        <dbReference type="ARBA" id="ARBA00022454"/>
    </source>
</evidence>
<dbReference type="Pfam" id="PF00856">
    <property type="entry name" value="SET"/>
    <property type="match status" value="1"/>
</dbReference>
<protein>
    <recommendedName>
        <fullName evidence="13">SET domain-containing protein</fullName>
    </recommendedName>
</protein>
<dbReference type="SMART" id="SM00317">
    <property type="entry name" value="SET"/>
    <property type="match status" value="1"/>
</dbReference>
<evidence type="ECO:0000259" key="9">
    <source>
        <dbReference type="PROSITE" id="PS50868"/>
    </source>
</evidence>
<feature type="compositionally biased region" description="Polar residues" evidence="6">
    <location>
        <begin position="95"/>
        <end position="110"/>
    </location>
</feature>
<evidence type="ECO:0000256" key="1">
    <source>
        <dbReference type="ARBA" id="ARBA00004286"/>
    </source>
</evidence>
<dbReference type="Pfam" id="PF10440">
    <property type="entry name" value="WIYLD"/>
    <property type="match status" value="1"/>
</dbReference>
<evidence type="ECO:0000313" key="12">
    <source>
        <dbReference type="Proteomes" id="UP000006727"/>
    </source>
</evidence>
<dbReference type="GO" id="GO:0005694">
    <property type="term" value="C:chromosome"/>
    <property type="evidence" value="ECO:0007669"/>
    <property type="project" value="UniProtKB-SubCell"/>
</dbReference>
<dbReference type="GO" id="GO:0032259">
    <property type="term" value="P:methylation"/>
    <property type="evidence" value="ECO:0007669"/>
    <property type="project" value="UniProtKB-KW"/>
</dbReference>
<evidence type="ECO:0000259" key="8">
    <source>
        <dbReference type="PROSITE" id="PS50867"/>
    </source>
</evidence>
<dbReference type="Gene3D" id="1.10.8.850">
    <property type="entry name" value="Histone-lysine N methyltransferase , C-terminal domain-like"/>
    <property type="match status" value="1"/>
</dbReference>
<dbReference type="AlphaFoldDB" id="A0A2K1KUY2"/>
<dbReference type="GO" id="GO:0042054">
    <property type="term" value="F:histone methyltransferase activity"/>
    <property type="evidence" value="ECO:0007669"/>
    <property type="project" value="InterPro"/>
</dbReference>
<evidence type="ECO:0000313" key="10">
    <source>
        <dbReference type="EMBL" id="PNR57571.1"/>
    </source>
</evidence>
<keyword evidence="4" id="KW-0808">Transferase</keyword>
<reference evidence="11" key="3">
    <citation type="submission" date="2020-12" db="UniProtKB">
        <authorList>
            <consortium name="EnsemblPlants"/>
        </authorList>
    </citation>
    <scope>IDENTIFICATION</scope>
</reference>
<sequence length="588" mass="66651">MADEADALAMAPGDVRERTEKAVEAMGFLGLERDLVIKTLKRLHKAFEYSQSMWDHVEMENYRMLADEALNLQTKLEKKRERATADDDASERPSRNVNRAQSSFPSTPRVNSYPERSAAALKALASNIIQKEEEAGRKKMQSDRKVSAQKDPSLSLSGRGPTPRTDGRAVRIIDPSEVTAARRRPDNNIAHKKFKQRKEEFKPQISPPALRAQVSGSHDIRKKRQRLVALRELNEPGGEAGEVAHGSDHDIDRYVKGQCRHDDKDLSRGFEAIPIPIVNHINSETLPSSFFYIDKSRPYEKAFVNLAISRIGDDDCCPNCHNDCLSAPYLCACARETGGEFAYTSDGCLHRRYIDQFLRIKKGLSAERKHYCESGFHCPHERHKNEENPTSCKGHPVRDFLKECSSKCGCSKQCGNRVVQRGISRKLEVYMTPEGKGWGIRTLEDLPAGAFVFEYVGEILTNTEMWERNNEIIRNGEGRHTYPVALDGDWGSEANLKDEEALCLDATYFGNVARFLNHRCLDANLMEMPVEIESPDRHYYHVAFFTNRHVKAKEELTWDYGIDFGDEEHPIPAFPCCCGSEYCRGKMA</sequence>
<dbReference type="EMBL" id="ABEU02000003">
    <property type="protein sequence ID" value="PNR57571.1"/>
    <property type="molecule type" value="Genomic_DNA"/>
</dbReference>
<keyword evidence="2" id="KW-0158">Chromosome</keyword>
<dbReference type="InterPro" id="IPR046341">
    <property type="entry name" value="SET_dom_sf"/>
</dbReference>
<feature type="compositionally biased region" description="Basic and acidic residues" evidence="6">
    <location>
        <begin position="76"/>
        <end position="94"/>
    </location>
</feature>
<reference evidence="10 12" key="1">
    <citation type="journal article" date="2008" name="Science">
        <title>The Physcomitrella genome reveals evolutionary insights into the conquest of land by plants.</title>
        <authorList>
            <person name="Rensing S."/>
            <person name="Lang D."/>
            <person name="Zimmer A."/>
            <person name="Terry A."/>
            <person name="Salamov A."/>
            <person name="Shapiro H."/>
            <person name="Nishiyama T."/>
            <person name="Perroud P.-F."/>
            <person name="Lindquist E."/>
            <person name="Kamisugi Y."/>
            <person name="Tanahashi T."/>
            <person name="Sakakibara K."/>
            <person name="Fujita T."/>
            <person name="Oishi K."/>
            <person name="Shin-I T."/>
            <person name="Kuroki Y."/>
            <person name="Toyoda A."/>
            <person name="Suzuki Y."/>
            <person name="Hashimoto A."/>
            <person name="Yamaguchi K."/>
            <person name="Sugano A."/>
            <person name="Kohara Y."/>
            <person name="Fujiyama A."/>
            <person name="Anterola A."/>
            <person name="Aoki S."/>
            <person name="Ashton N."/>
            <person name="Barbazuk W.B."/>
            <person name="Barker E."/>
            <person name="Bennetzen J."/>
            <person name="Bezanilla M."/>
            <person name="Blankenship R."/>
            <person name="Cho S.H."/>
            <person name="Dutcher S."/>
            <person name="Estelle M."/>
            <person name="Fawcett J.A."/>
            <person name="Gundlach H."/>
            <person name="Hanada K."/>
            <person name="Heyl A."/>
            <person name="Hicks K.A."/>
            <person name="Hugh J."/>
            <person name="Lohr M."/>
            <person name="Mayer K."/>
            <person name="Melkozernov A."/>
            <person name="Murata T."/>
            <person name="Nelson D."/>
            <person name="Pils B."/>
            <person name="Prigge M."/>
            <person name="Reiss B."/>
            <person name="Renner T."/>
            <person name="Rombauts S."/>
            <person name="Rushton P."/>
            <person name="Sanderfoot A."/>
            <person name="Schween G."/>
            <person name="Shiu S.-H."/>
            <person name="Stueber K."/>
            <person name="Theodoulou F.L."/>
            <person name="Tu H."/>
            <person name="Van de Peer Y."/>
            <person name="Verrier P.J."/>
            <person name="Waters E."/>
            <person name="Wood A."/>
            <person name="Yang L."/>
            <person name="Cove D."/>
            <person name="Cuming A."/>
            <person name="Hasebe M."/>
            <person name="Lucas S."/>
            <person name="Mishler D.B."/>
            <person name="Reski R."/>
            <person name="Grigoriev I."/>
            <person name="Quatrano R.S."/>
            <person name="Boore J.L."/>
        </authorList>
    </citation>
    <scope>NUCLEOTIDE SEQUENCE [LARGE SCALE GENOMIC DNA]</scope>
    <source>
        <strain evidence="11 12">cv. Gransden 2004</strain>
    </source>
</reference>
<dbReference type="InterPro" id="IPR018848">
    <property type="entry name" value="WIYLD_domain"/>
</dbReference>
<dbReference type="GeneID" id="112280353"/>
<proteinExistence type="predicted"/>
<dbReference type="CDD" id="cd10538">
    <property type="entry name" value="SET_SETDB-like"/>
    <property type="match status" value="1"/>
</dbReference>
<evidence type="ECO:0000259" key="7">
    <source>
        <dbReference type="PROSITE" id="PS50280"/>
    </source>
</evidence>
<dbReference type="Gene3D" id="2.170.270.10">
    <property type="entry name" value="SET domain"/>
    <property type="match status" value="1"/>
</dbReference>
<dbReference type="PaxDb" id="3218-PP1S523_9V6.1"/>
<dbReference type="PROSITE" id="PS50280">
    <property type="entry name" value="SET"/>
    <property type="match status" value="1"/>
</dbReference>
<evidence type="ECO:0000256" key="4">
    <source>
        <dbReference type="ARBA" id="ARBA00022679"/>
    </source>
</evidence>
<dbReference type="PROSITE" id="PS50868">
    <property type="entry name" value="POST_SET"/>
    <property type="match status" value="1"/>
</dbReference>
<feature type="region of interest" description="Disordered" evidence="6">
    <location>
        <begin position="133"/>
        <end position="168"/>
    </location>
</feature>
<organism evidence="10">
    <name type="scientific">Physcomitrium patens</name>
    <name type="common">Spreading-leaved earth moss</name>
    <name type="synonym">Physcomitrella patens</name>
    <dbReference type="NCBI Taxonomy" id="3218"/>
    <lineage>
        <taxon>Eukaryota</taxon>
        <taxon>Viridiplantae</taxon>
        <taxon>Streptophyta</taxon>
        <taxon>Embryophyta</taxon>
        <taxon>Bryophyta</taxon>
        <taxon>Bryophytina</taxon>
        <taxon>Bryopsida</taxon>
        <taxon>Funariidae</taxon>
        <taxon>Funariales</taxon>
        <taxon>Funariaceae</taxon>
        <taxon>Physcomitrium</taxon>
    </lineage>
</organism>